<feature type="region of interest" description="Disordered" evidence="1">
    <location>
        <begin position="483"/>
        <end position="504"/>
    </location>
</feature>
<proteinExistence type="predicted"/>
<accession>A0A2P8D607</accession>
<dbReference type="AlphaFoldDB" id="A0A2P8D607"/>
<keyword evidence="5" id="KW-1185">Reference proteome</keyword>
<keyword evidence="2" id="KW-0472">Membrane</keyword>
<feature type="transmembrane region" description="Helical" evidence="2">
    <location>
        <begin position="323"/>
        <end position="341"/>
    </location>
</feature>
<comment type="caution">
    <text evidence="4">The sequence shown here is derived from an EMBL/GenBank/DDBJ whole genome shotgun (WGS) entry which is preliminary data.</text>
</comment>
<keyword evidence="2" id="KW-1133">Transmembrane helix</keyword>
<feature type="transmembrane region" description="Helical" evidence="2">
    <location>
        <begin position="97"/>
        <end position="114"/>
    </location>
</feature>
<keyword evidence="2" id="KW-0812">Transmembrane</keyword>
<dbReference type="InterPro" id="IPR052173">
    <property type="entry name" value="Beta-lactam_resp_regulator"/>
</dbReference>
<feature type="transmembrane region" description="Helical" evidence="2">
    <location>
        <begin position="54"/>
        <end position="76"/>
    </location>
</feature>
<organism evidence="4 5">
    <name type="scientific">Taibaiella chishuiensis</name>
    <dbReference type="NCBI Taxonomy" id="1434707"/>
    <lineage>
        <taxon>Bacteria</taxon>
        <taxon>Pseudomonadati</taxon>
        <taxon>Bacteroidota</taxon>
        <taxon>Chitinophagia</taxon>
        <taxon>Chitinophagales</taxon>
        <taxon>Chitinophagaceae</taxon>
        <taxon>Taibaiella</taxon>
    </lineage>
</organism>
<gene>
    <name evidence="4" type="ORF">B0I18_103230</name>
</gene>
<dbReference type="InterPro" id="IPR008756">
    <property type="entry name" value="Peptidase_M56"/>
</dbReference>
<dbReference type="Proteomes" id="UP000240572">
    <property type="component" value="Unassembled WGS sequence"/>
</dbReference>
<feature type="transmembrane region" description="Helical" evidence="2">
    <location>
        <begin position="20"/>
        <end position="42"/>
    </location>
</feature>
<protein>
    <submittedName>
        <fullName evidence="4">Beta-lactamase regulating signal transducer with metallopeptidase domain</fullName>
    </submittedName>
</protein>
<name>A0A2P8D607_9BACT</name>
<evidence type="ECO:0000259" key="3">
    <source>
        <dbReference type="Pfam" id="PF05569"/>
    </source>
</evidence>
<sequence>MQLMARLFEHFWTTELCRALCLTFLHSLWEGLLLSLLAAFIIQFSAKASPGKRYNLFALLLGAFALTSGVTFVLCFKHNPTADLADNLATTGERHQLPTLLLALWTALTGFINANANALSLLWITVCGFKGFRLIQDMRQLRGQRRQATTVQDNYWTNRLETLKTRLGIKETVRLKESALLQSPSVAGILKPIILLPLGMLSQLPPEQVEAILLHELAHIRRKDYLVNLGQTLLEALFFFNPFLRWLSAQLRTERENCCDELALEVSGNKTALVHALLSFGQLQLAGGRGLAMALGGRKTLLLDRVTRIASNRNKTLSNIEKSFLVLFSLALLSFLCTFSWNMQQINRNSRKDNMQHRYQQPIRIASDPWTTTACIQTPRRADRVLIRRSLKSTSRTEILTTTITTVNEQPGTDTLALSQHIITDLARAGIIAEDRLLSYKLNDDELVVNGIKQPATLHHQLKSKYVKNAGWAILYDLQTSTDAPTVPQSKNTDSPIPDHHQVS</sequence>
<evidence type="ECO:0000256" key="2">
    <source>
        <dbReference type="SAM" id="Phobius"/>
    </source>
</evidence>
<evidence type="ECO:0000313" key="5">
    <source>
        <dbReference type="Proteomes" id="UP000240572"/>
    </source>
</evidence>
<dbReference type="OrthoDB" id="15218at2"/>
<dbReference type="CDD" id="cd07341">
    <property type="entry name" value="M56_BlaR1_MecR1_like"/>
    <property type="match status" value="1"/>
</dbReference>
<reference evidence="4 5" key="1">
    <citation type="submission" date="2018-03" db="EMBL/GenBank/DDBJ databases">
        <title>Genomic Encyclopedia of Type Strains, Phase III (KMG-III): the genomes of soil and plant-associated and newly described type strains.</title>
        <authorList>
            <person name="Whitman W."/>
        </authorList>
    </citation>
    <scope>NUCLEOTIDE SEQUENCE [LARGE SCALE GENOMIC DNA]</scope>
    <source>
        <strain evidence="4 5">CGMCC 1.12700</strain>
    </source>
</reference>
<dbReference type="PANTHER" id="PTHR34978:SF3">
    <property type="entry name" value="SLR0241 PROTEIN"/>
    <property type="match status" value="1"/>
</dbReference>
<feature type="domain" description="Peptidase M56" evidence="3">
    <location>
        <begin position="47"/>
        <end position="271"/>
    </location>
</feature>
<dbReference type="Pfam" id="PF05569">
    <property type="entry name" value="Peptidase_M56"/>
    <property type="match status" value="1"/>
</dbReference>
<evidence type="ECO:0000313" key="4">
    <source>
        <dbReference type="EMBL" id="PSK92653.1"/>
    </source>
</evidence>
<feature type="compositionally biased region" description="Polar residues" evidence="1">
    <location>
        <begin position="483"/>
        <end position="495"/>
    </location>
</feature>
<dbReference type="Gene3D" id="3.30.2010.10">
    <property type="entry name" value="Metalloproteases ('zincins'), catalytic domain"/>
    <property type="match status" value="1"/>
</dbReference>
<dbReference type="EMBL" id="PYGD01000003">
    <property type="protein sequence ID" value="PSK92653.1"/>
    <property type="molecule type" value="Genomic_DNA"/>
</dbReference>
<dbReference type="PANTHER" id="PTHR34978">
    <property type="entry name" value="POSSIBLE SENSOR-TRANSDUCER PROTEIN BLAR"/>
    <property type="match status" value="1"/>
</dbReference>
<evidence type="ECO:0000256" key="1">
    <source>
        <dbReference type="SAM" id="MobiDB-lite"/>
    </source>
</evidence>